<name>A0A6M3ZW15_9BURK</name>
<sequence length="86" mass="9915">MDAQGLIAALEKCEIDFNCYYGRVESRDDQGKSKRGFAVYYDGKKMNYFEDGRWVPFPMHSTIDEQGIGVFQRLSGTDAFEKLLYP</sequence>
<dbReference type="EMBL" id="CP008956">
    <property type="protein sequence ID" value="QJQ02090.1"/>
    <property type="molecule type" value="Genomic_DNA"/>
</dbReference>
<protein>
    <submittedName>
        <fullName evidence="1">Uncharacterized protein</fullName>
    </submittedName>
</protein>
<proteinExistence type="predicted"/>
<gene>
    <name evidence="1" type="ORF">C798_18190</name>
</gene>
<accession>A0A6M3ZW15</accession>
<evidence type="ECO:0000313" key="1">
    <source>
        <dbReference type="EMBL" id="QJQ02090.1"/>
    </source>
</evidence>
<evidence type="ECO:0000313" key="2">
    <source>
        <dbReference type="Proteomes" id="UP000501648"/>
    </source>
</evidence>
<reference evidence="1 2" key="1">
    <citation type="journal article" date="2012" name="J. Bacteriol.">
        <title>Genome sequence of the pathogenic Herbaspirillum seropedicae strain Os34, isolated from rice roots.</title>
        <authorList>
            <person name="Ye W."/>
            <person name="Ye S."/>
            <person name="Liu J."/>
            <person name="Chang S."/>
            <person name="Chen M."/>
            <person name="Zhu B."/>
            <person name="Guo L."/>
            <person name="An Q."/>
        </authorList>
    </citation>
    <scope>NUCLEOTIDE SEQUENCE [LARGE SCALE GENOMIC DNA]</scope>
    <source>
        <strain evidence="1 2">Os34</strain>
    </source>
</reference>
<organism evidence="1 2">
    <name type="scientific">Herbaspirillum rubrisubalbicans Os34</name>
    <dbReference type="NCBI Taxonomy" id="1235827"/>
    <lineage>
        <taxon>Bacteria</taxon>
        <taxon>Pseudomonadati</taxon>
        <taxon>Pseudomonadota</taxon>
        <taxon>Betaproteobacteria</taxon>
        <taxon>Burkholderiales</taxon>
        <taxon>Oxalobacteraceae</taxon>
        <taxon>Herbaspirillum</taxon>
    </lineage>
</organism>
<dbReference type="Proteomes" id="UP000501648">
    <property type="component" value="Chromosome"/>
</dbReference>
<dbReference type="AlphaFoldDB" id="A0A6M3ZW15"/>